<dbReference type="RefSeq" id="WP_005555085.1">
    <property type="nucleotide sequence ID" value="NZ_AOIB01000017.1"/>
</dbReference>
<dbReference type="SUPFAM" id="SSF88713">
    <property type="entry name" value="Glycoside hydrolase/deacetylase"/>
    <property type="match status" value="1"/>
</dbReference>
<dbReference type="PROSITE" id="PS51257">
    <property type="entry name" value="PROKAR_LIPOPROTEIN"/>
    <property type="match status" value="1"/>
</dbReference>
<dbReference type="InterPro" id="IPR006311">
    <property type="entry name" value="TAT_signal"/>
</dbReference>
<evidence type="ECO:0000259" key="4">
    <source>
        <dbReference type="Pfam" id="PF01522"/>
    </source>
</evidence>
<dbReference type="PANTHER" id="PTHR34216:SF3">
    <property type="entry name" value="POLY-BETA-1,6-N-ACETYL-D-GLUCOSAMINE N-DEACETYLASE"/>
    <property type="match status" value="1"/>
</dbReference>
<feature type="compositionally biased region" description="Acidic residues" evidence="3">
    <location>
        <begin position="32"/>
        <end position="43"/>
    </location>
</feature>
<dbReference type="EMBL" id="AOIB01000017">
    <property type="protein sequence ID" value="ELY58872.1"/>
    <property type="molecule type" value="Genomic_DNA"/>
</dbReference>
<organism evidence="5 6">
    <name type="scientific">Natronococcus amylolyticus DSM 10524</name>
    <dbReference type="NCBI Taxonomy" id="1227497"/>
    <lineage>
        <taxon>Archaea</taxon>
        <taxon>Methanobacteriati</taxon>
        <taxon>Methanobacteriota</taxon>
        <taxon>Stenosarchaea group</taxon>
        <taxon>Halobacteria</taxon>
        <taxon>Halobacteriales</taxon>
        <taxon>Natrialbaceae</taxon>
        <taxon>Natronococcus</taxon>
    </lineage>
</organism>
<dbReference type="InterPro" id="IPR002509">
    <property type="entry name" value="NODB_dom"/>
</dbReference>
<accession>L9XB55</accession>
<evidence type="ECO:0000313" key="6">
    <source>
        <dbReference type="Proteomes" id="UP000011688"/>
    </source>
</evidence>
<feature type="domain" description="NodB homology" evidence="4">
    <location>
        <begin position="75"/>
        <end position="149"/>
    </location>
</feature>
<dbReference type="GO" id="GO:0005576">
    <property type="term" value="C:extracellular region"/>
    <property type="evidence" value="ECO:0007669"/>
    <property type="project" value="UniProtKB-SubCell"/>
</dbReference>
<feature type="region of interest" description="Disordered" evidence="3">
    <location>
        <begin position="18"/>
        <end position="79"/>
    </location>
</feature>
<dbReference type="Gene3D" id="3.20.20.370">
    <property type="entry name" value="Glycoside hydrolase/deacetylase"/>
    <property type="match status" value="1"/>
</dbReference>
<comment type="subcellular location">
    <subcellularLocation>
        <location evidence="1">Secreted</location>
    </subcellularLocation>
</comment>
<dbReference type="eggNOG" id="arCOG09161">
    <property type="taxonomic scope" value="Archaea"/>
</dbReference>
<comment type="caution">
    <text evidence="5">The sequence shown here is derived from an EMBL/GenBank/DDBJ whole genome shotgun (WGS) entry which is preliminary data.</text>
</comment>
<dbReference type="PANTHER" id="PTHR34216">
    <property type="match status" value="1"/>
</dbReference>
<evidence type="ECO:0000313" key="5">
    <source>
        <dbReference type="EMBL" id="ELY58872.1"/>
    </source>
</evidence>
<protein>
    <submittedName>
        <fullName evidence="5">Polysaccharide deacetylase</fullName>
    </submittedName>
</protein>
<keyword evidence="6" id="KW-1185">Reference proteome</keyword>
<proteinExistence type="predicted"/>
<keyword evidence="2" id="KW-0732">Signal</keyword>
<dbReference type="CDD" id="cd10970">
    <property type="entry name" value="CE4_DAC_u1_6s"/>
    <property type="match status" value="1"/>
</dbReference>
<dbReference type="InterPro" id="IPR051398">
    <property type="entry name" value="Polysacch_Deacetylase"/>
</dbReference>
<sequence length="364" mass="40493">MNEKATRRVLLGTIGAGTLGATAGCLDSLAGDGDEDPNDDDENGSNGDDAAQSDESDETDEQEEETEDVPDIDGGAVVFTYDDGPMEDYEQAFPVHQEFDAPASTGIVTEWVGREDFNDNDWMDVEHLEELAEAGWEINSHTTAHTALGEFELVEDVEPDDTRVYPEERNHGFHLEYDIEITDGENSVVRTVVASDSDEIGGYLEFDEPIGESFAAGETVERYPEELMHEFLGDSKAQLEEWGFEVDTLLAPYDVCDEWTIEFASEYYDGIANVNPGSMLNDREEFDPFDTHRDYFIEFTDPLDIQEQLDEVAAQDAIGIVGAHTFKDEVDEDGIREMLEWVEERDLTVVTLTDAITAATSDSV</sequence>
<dbReference type="OrthoDB" id="186535at2157"/>
<name>L9XB55_9EURY</name>
<reference evidence="5 6" key="1">
    <citation type="journal article" date="2014" name="PLoS Genet.">
        <title>Phylogenetically driven sequencing of extremely halophilic archaea reveals strategies for static and dynamic osmo-response.</title>
        <authorList>
            <person name="Becker E.A."/>
            <person name="Seitzer P.M."/>
            <person name="Tritt A."/>
            <person name="Larsen D."/>
            <person name="Krusor M."/>
            <person name="Yao A.I."/>
            <person name="Wu D."/>
            <person name="Madern D."/>
            <person name="Eisen J.A."/>
            <person name="Darling A.E."/>
            <person name="Facciotti M.T."/>
        </authorList>
    </citation>
    <scope>NUCLEOTIDE SEQUENCE [LARGE SCALE GENOMIC DNA]</scope>
    <source>
        <strain evidence="5 6">DSM 10524</strain>
    </source>
</reference>
<evidence type="ECO:0000256" key="3">
    <source>
        <dbReference type="SAM" id="MobiDB-lite"/>
    </source>
</evidence>
<dbReference type="InterPro" id="IPR011330">
    <property type="entry name" value="Glyco_hydro/deAcase_b/a-brl"/>
</dbReference>
<dbReference type="GO" id="GO:0005975">
    <property type="term" value="P:carbohydrate metabolic process"/>
    <property type="evidence" value="ECO:0007669"/>
    <property type="project" value="InterPro"/>
</dbReference>
<evidence type="ECO:0000256" key="1">
    <source>
        <dbReference type="ARBA" id="ARBA00004613"/>
    </source>
</evidence>
<dbReference type="AlphaFoldDB" id="L9XB55"/>
<feature type="compositionally biased region" description="Acidic residues" evidence="3">
    <location>
        <begin position="51"/>
        <end position="71"/>
    </location>
</feature>
<gene>
    <name evidence="5" type="ORF">C491_08043</name>
</gene>
<dbReference type="Proteomes" id="UP000011688">
    <property type="component" value="Unassembled WGS sequence"/>
</dbReference>
<dbReference type="Pfam" id="PF01522">
    <property type="entry name" value="Polysacc_deac_1"/>
    <property type="match status" value="1"/>
</dbReference>
<dbReference type="STRING" id="1227497.C491_08043"/>
<evidence type="ECO:0000256" key="2">
    <source>
        <dbReference type="ARBA" id="ARBA00022729"/>
    </source>
</evidence>
<dbReference type="PROSITE" id="PS51318">
    <property type="entry name" value="TAT"/>
    <property type="match status" value="1"/>
</dbReference>
<dbReference type="GO" id="GO:0016810">
    <property type="term" value="F:hydrolase activity, acting on carbon-nitrogen (but not peptide) bonds"/>
    <property type="evidence" value="ECO:0007669"/>
    <property type="project" value="InterPro"/>
</dbReference>